<dbReference type="InterPro" id="IPR030382">
    <property type="entry name" value="MeTrfase_TRM5/TYW2"/>
</dbReference>
<comment type="caution">
    <text evidence="5">The sequence shown here is derived from an EMBL/GenBank/DDBJ whole genome shotgun (WGS) entry which is preliminary data.</text>
</comment>
<dbReference type="PANTHER" id="PTHR23245:SF25">
    <property type="entry name" value="TRNA WYBUTOSINE-SYNTHESIZING PROTEIN 2 HOMOLOG"/>
    <property type="match status" value="1"/>
</dbReference>
<dbReference type="Gene3D" id="3.40.50.150">
    <property type="entry name" value="Vaccinia Virus protein VP39"/>
    <property type="match status" value="1"/>
</dbReference>
<dbReference type="InterPro" id="IPR029063">
    <property type="entry name" value="SAM-dependent_MTases_sf"/>
</dbReference>
<dbReference type="EMBL" id="JAPQKS010000002">
    <property type="protein sequence ID" value="KAJ5246248.1"/>
    <property type="molecule type" value="Genomic_DNA"/>
</dbReference>
<dbReference type="PROSITE" id="PS51684">
    <property type="entry name" value="SAM_MT_TRM5_TYW2"/>
    <property type="match status" value="1"/>
</dbReference>
<evidence type="ECO:0000259" key="4">
    <source>
        <dbReference type="PROSITE" id="PS51684"/>
    </source>
</evidence>
<organism evidence="5 6">
    <name type="scientific">Penicillium chermesinum</name>
    <dbReference type="NCBI Taxonomy" id="63820"/>
    <lineage>
        <taxon>Eukaryota</taxon>
        <taxon>Fungi</taxon>
        <taxon>Dikarya</taxon>
        <taxon>Ascomycota</taxon>
        <taxon>Pezizomycotina</taxon>
        <taxon>Eurotiomycetes</taxon>
        <taxon>Eurotiomycetidae</taxon>
        <taxon>Eurotiales</taxon>
        <taxon>Aspergillaceae</taxon>
        <taxon>Penicillium</taxon>
    </lineage>
</organism>
<evidence type="ECO:0000256" key="3">
    <source>
        <dbReference type="SAM" id="MobiDB-lite"/>
    </source>
</evidence>
<accession>A0A9W9TX52</accession>
<protein>
    <recommendedName>
        <fullName evidence="2">tRNA wybutosine-synthesizing protein 2</fullName>
        <shortName evidence="2">tRNA-yW-synthesizing protein 2</shortName>
    </recommendedName>
    <alternativeName>
        <fullName evidence="2">tRNA(Phe) (4-demethylwyosine(37)-C(7)) aminocarboxypropyltransferase</fullName>
    </alternativeName>
</protein>
<dbReference type="PIRSF" id="PIRSF038972">
    <property type="entry name" value="Trm12"/>
    <property type="match status" value="1"/>
</dbReference>
<keyword evidence="2" id="KW-0808">Transferase</keyword>
<dbReference type="GO" id="GO:0008175">
    <property type="term" value="F:tRNA methyltransferase activity"/>
    <property type="evidence" value="ECO:0007669"/>
    <property type="project" value="TreeGrafter"/>
</dbReference>
<dbReference type="OrthoDB" id="2387925at2759"/>
<evidence type="ECO:0000313" key="5">
    <source>
        <dbReference type="EMBL" id="KAJ5246248.1"/>
    </source>
</evidence>
<keyword evidence="6" id="KW-1185">Reference proteome</keyword>
<dbReference type="Proteomes" id="UP001150941">
    <property type="component" value="Unassembled WGS sequence"/>
</dbReference>
<feature type="compositionally biased region" description="Basic and acidic residues" evidence="3">
    <location>
        <begin position="14"/>
        <end position="25"/>
    </location>
</feature>
<dbReference type="GO" id="GO:0102522">
    <property type="term" value="F:tRNA 4-demethylwyosine alpha-amino-alpha-carboxypropyltransferase activity"/>
    <property type="evidence" value="ECO:0007669"/>
    <property type="project" value="UniProtKB-EC"/>
</dbReference>
<reference evidence="5" key="1">
    <citation type="submission" date="2022-11" db="EMBL/GenBank/DDBJ databases">
        <authorList>
            <person name="Petersen C."/>
        </authorList>
    </citation>
    <scope>NUCLEOTIDE SEQUENCE</scope>
    <source>
        <strain evidence="5">IBT 19713</strain>
    </source>
</reference>
<dbReference type="AlphaFoldDB" id="A0A9W9TX52"/>
<dbReference type="GO" id="GO:0005737">
    <property type="term" value="C:cytoplasm"/>
    <property type="evidence" value="ECO:0007669"/>
    <property type="project" value="UniProtKB-SubCell"/>
</dbReference>
<evidence type="ECO:0000256" key="1">
    <source>
        <dbReference type="ARBA" id="ARBA00049400"/>
    </source>
</evidence>
<keyword evidence="2" id="KW-0819">tRNA processing</keyword>
<dbReference type="GO" id="GO:0031591">
    <property type="term" value="P:wybutosine biosynthetic process"/>
    <property type="evidence" value="ECO:0007669"/>
    <property type="project" value="InterPro"/>
</dbReference>
<dbReference type="SUPFAM" id="SSF53335">
    <property type="entry name" value="S-adenosyl-L-methionine-dependent methyltransferases"/>
    <property type="match status" value="1"/>
</dbReference>
<comment type="function">
    <text evidence="2">S-adenosyl-L-methionine-dependent transferase that acts as a component of the wybutosine biosynthesis pathway. Wybutosine is a hyper modified guanosine with a tricyclic base found at the 3'-position adjacent to the anticodon of eukaryotic phenylalanine tRNA. Catalyzes the transfer of the alpha-amino-alpha-carboxypropyl (acp) group from S-adenosyl-L-methionine to the C-7 position of 4-demethylwyosine (imG-14) to produce wybutosine-86.</text>
</comment>
<dbReference type="GeneID" id="83197831"/>
<sequence length="441" mass="49214">MEDALEKKSKKMKDRGLHKNLKEYSQRNGRPRPPNSHALQAGIKAFLESPAGHSLLTEKGIDLESLELPKRFTIYEPLLLLPANAFTAPPAWRVIYAALTAEQQEDLYASIARSFRRLGVTHVAMNAPIALNNVKGAENRMRSPAGLVPLYGDFKNSRLDSLSGDENAQPSAEDLEAAFWVQTVQNNGIKQTWAPLYTMFSRGNITEKARILGKGSSANTFEGLDAASLGQNVADISVVDMYAGIGYFVFSYLKRGVKRVWGWELNGWSVEGLRRGCIANKWGCRVVRVHEDGHMDFSISALVASLADSDRVVVFHGDNTFASEILAEVQRAISEREKWSPIRHVNLGLLPSSSQSWDKACRVLDFQQGGWLHVHENVDVRRIEEKKEEIARELTALRVRVYEEHGISGASIVECHHVEHVKTYAPGVMHCVFDMRVSAPI</sequence>
<dbReference type="GO" id="GO:0030488">
    <property type="term" value="P:tRNA methylation"/>
    <property type="evidence" value="ECO:0007669"/>
    <property type="project" value="TreeGrafter"/>
</dbReference>
<feature type="domain" description="SAM-dependent methyltransferase TRM5/TYW2-type" evidence="4">
    <location>
        <begin position="108"/>
        <end position="439"/>
    </location>
</feature>
<dbReference type="InterPro" id="IPR026274">
    <property type="entry name" value="tRNA_wybutosine_synth_prot_2"/>
</dbReference>
<dbReference type="RefSeq" id="XP_058333669.1">
    <property type="nucleotide sequence ID" value="XM_058470528.1"/>
</dbReference>
<comment type="subcellular location">
    <subcellularLocation>
        <location evidence="2">Cytoplasm</location>
    </subcellularLocation>
</comment>
<proteinExistence type="inferred from homology"/>
<comment type="similarity">
    <text evidence="2">Belongs to the class I-like SAM-binding methyltransferase superfamily. TRM5/TYW2 family.</text>
</comment>
<reference evidence="5" key="2">
    <citation type="journal article" date="2023" name="IMA Fungus">
        <title>Comparative genomic study of the Penicillium genus elucidates a diverse pangenome and 15 lateral gene transfer events.</title>
        <authorList>
            <person name="Petersen C."/>
            <person name="Sorensen T."/>
            <person name="Nielsen M.R."/>
            <person name="Sondergaard T.E."/>
            <person name="Sorensen J.L."/>
            <person name="Fitzpatrick D.A."/>
            <person name="Frisvad J.C."/>
            <person name="Nielsen K.L."/>
        </authorList>
    </citation>
    <scope>NUCLEOTIDE SEQUENCE</scope>
    <source>
        <strain evidence="5">IBT 19713</strain>
    </source>
</reference>
<feature type="region of interest" description="Disordered" evidence="3">
    <location>
        <begin position="1"/>
        <end position="36"/>
    </location>
</feature>
<comment type="catalytic activity">
    <reaction evidence="1">
        <text>4-demethylwyosine(37) in tRNA(Phe) + S-adenosyl-L-methionine = 4-demethyl-7-[(3S)-3-amino-3-carboxypropyl]wyosine(37) in tRNA(Phe) + S-methyl-5'-thioadenosine + H(+)</text>
        <dbReference type="Rhea" id="RHEA:36355"/>
        <dbReference type="Rhea" id="RHEA-COMP:10164"/>
        <dbReference type="Rhea" id="RHEA-COMP:10378"/>
        <dbReference type="ChEBI" id="CHEBI:15378"/>
        <dbReference type="ChEBI" id="CHEBI:17509"/>
        <dbReference type="ChEBI" id="CHEBI:59789"/>
        <dbReference type="ChEBI" id="CHEBI:64315"/>
        <dbReference type="ChEBI" id="CHEBI:73550"/>
        <dbReference type="EC" id="2.5.1.114"/>
    </reaction>
</comment>
<gene>
    <name evidence="5" type="ORF">N7468_001231</name>
</gene>
<evidence type="ECO:0000256" key="2">
    <source>
        <dbReference type="PIRNR" id="PIRNR038972"/>
    </source>
</evidence>
<evidence type="ECO:0000313" key="6">
    <source>
        <dbReference type="Proteomes" id="UP001150941"/>
    </source>
</evidence>
<comment type="pathway">
    <text evidence="2">tRNA modification; wybutosine-tRNA(Phe) biosynthesis.</text>
</comment>
<name>A0A9W9TX52_9EURO</name>
<keyword evidence="2" id="KW-0949">S-adenosyl-L-methionine</keyword>
<dbReference type="PANTHER" id="PTHR23245">
    <property type="entry name" value="TRNA METHYLTRANSFERASE"/>
    <property type="match status" value="1"/>
</dbReference>
<dbReference type="GO" id="GO:0008757">
    <property type="term" value="F:S-adenosylmethionine-dependent methyltransferase activity"/>
    <property type="evidence" value="ECO:0007669"/>
    <property type="project" value="InterPro"/>
</dbReference>
<keyword evidence="2" id="KW-0963">Cytoplasm</keyword>